<dbReference type="HOGENOM" id="CLU_029215_0_0_1"/>
<keyword evidence="3" id="KW-1185">Reference proteome</keyword>
<dbReference type="EMBL" id="KN837360">
    <property type="protein sequence ID" value="KIJ26707.1"/>
    <property type="molecule type" value="Genomic_DNA"/>
</dbReference>
<evidence type="ECO:0000313" key="2">
    <source>
        <dbReference type="EMBL" id="KIJ26707.1"/>
    </source>
</evidence>
<reference evidence="2 3" key="1">
    <citation type="submission" date="2014-06" db="EMBL/GenBank/DDBJ databases">
        <title>Evolutionary Origins and Diversification of the Mycorrhizal Mutualists.</title>
        <authorList>
            <consortium name="DOE Joint Genome Institute"/>
            <consortium name="Mycorrhizal Genomics Consortium"/>
            <person name="Kohler A."/>
            <person name="Kuo A."/>
            <person name="Nagy L.G."/>
            <person name="Floudas D."/>
            <person name="Copeland A."/>
            <person name="Barry K.W."/>
            <person name="Cichocki N."/>
            <person name="Veneault-Fourrey C."/>
            <person name="LaButti K."/>
            <person name="Lindquist E.A."/>
            <person name="Lipzen A."/>
            <person name="Lundell T."/>
            <person name="Morin E."/>
            <person name="Murat C."/>
            <person name="Riley R."/>
            <person name="Ohm R."/>
            <person name="Sun H."/>
            <person name="Tunlid A."/>
            <person name="Henrissat B."/>
            <person name="Grigoriev I.V."/>
            <person name="Hibbett D.S."/>
            <person name="Martin F."/>
        </authorList>
    </citation>
    <scope>NUCLEOTIDE SEQUENCE [LARGE SCALE GENOMIC DNA]</scope>
    <source>
        <strain evidence="2 3">SS14</strain>
    </source>
</reference>
<evidence type="ECO:0000313" key="3">
    <source>
        <dbReference type="Proteomes" id="UP000054279"/>
    </source>
</evidence>
<feature type="signal peptide" evidence="1">
    <location>
        <begin position="1"/>
        <end position="22"/>
    </location>
</feature>
<dbReference type="OrthoDB" id="3246731at2759"/>
<evidence type="ECO:0000256" key="1">
    <source>
        <dbReference type="SAM" id="SignalP"/>
    </source>
</evidence>
<organism evidence="2 3">
    <name type="scientific">Sphaerobolus stellatus (strain SS14)</name>
    <dbReference type="NCBI Taxonomy" id="990650"/>
    <lineage>
        <taxon>Eukaryota</taxon>
        <taxon>Fungi</taxon>
        <taxon>Dikarya</taxon>
        <taxon>Basidiomycota</taxon>
        <taxon>Agaricomycotina</taxon>
        <taxon>Agaricomycetes</taxon>
        <taxon>Phallomycetidae</taxon>
        <taxon>Geastrales</taxon>
        <taxon>Sphaerobolaceae</taxon>
        <taxon>Sphaerobolus</taxon>
    </lineage>
</organism>
<protein>
    <submittedName>
        <fullName evidence="2">Uncharacterized protein</fullName>
    </submittedName>
</protein>
<feature type="chain" id="PRO_5002204058" evidence="1">
    <location>
        <begin position="23"/>
        <end position="350"/>
    </location>
</feature>
<gene>
    <name evidence="2" type="ORF">M422DRAFT_272219</name>
</gene>
<keyword evidence="1" id="KW-0732">Signal</keyword>
<dbReference type="Proteomes" id="UP000054279">
    <property type="component" value="Unassembled WGS sequence"/>
</dbReference>
<proteinExistence type="predicted"/>
<dbReference type="AlphaFoldDB" id="A0A0C9UC52"/>
<accession>A0A0C9UC52</accession>
<name>A0A0C9UC52_SPHS4</name>
<sequence>MSTTTVHTILSIWLHSAQYVNTEIVVARAFTTSQTAEAHKLLFSRIFDIMEQDTGETVHFQYIHGTGYEISMADGHKGQALGLGLFCKELVKNTDWHCKGEPHQRLCDLTPYEHLAHFYHYCFAHFTRNVTGLKNFVSAEVIHAMMSLALAEPLKDLPRTLQIILNGAWLKDKQEGSPFTLRALYQPLSKIPLDIWKVSPTTSNGNKQVHHSINRDGVKLTMLAGIMHGMQYDTRAMRALVVLLEYRIHTRDQAATHFRLVLRTVTRSVSSHDDIIWSLCNQVLEQERAIDHERIAPNRALEAHTQMEPVLAQLQIEEIRLHELFEELRTAQKKGSGQVEIPQFKYTQQI</sequence>